<dbReference type="PANTHER" id="PTHR43300:SF12">
    <property type="entry name" value="CHLORAMPHENICOL ACETYLTRANSFERASE"/>
    <property type="match status" value="1"/>
</dbReference>
<protein>
    <submittedName>
        <fullName evidence="4">Galactoside O-acetyltransferase</fullName>
    </submittedName>
</protein>
<gene>
    <name evidence="4" type="primary">vioB</name>
    <name evidence="4" type="ORF">GCM10011389_18130</name>
</gene>
<dbReference type="PANTHER" id="PTHR43300">
    <property type="entry name" value="ACETYLTRANSFERASE"/>
    <property type="match status" value="1"/>
</dbReference>
<keyword evidence="3" id="KW-0012">Acyltransferase</keyword>
<accession>A0ABQ1Q2N1</accession>
<organism evidence="4 5">
    <name type="scientific">Pontibacillus salipaludis</name>
    <dbReference type="NCBI Taxonomy" id="1697394"/>
    <lineage>
        <taxon>Bacteria</taxon>
        <taxon>Bacillati</taxon>
        <taxon>Bacillota</taxon>
        <taxon>Bacilli</taxon>
        <taxon>Bacillales</taxon>
        <taxon>Bacillaceae</taxon>
        <taxon>Pontibacillus</taxon>
    </lineage>
</organism>
<dbReference type="RefSeq" id="WP_188652969.1">
    <property type="nucleotide sequence ID" value="NZ_BMIN01000006.1"/>
</dbReference>
<dbReference type="SUPFAM" id="SSF51161">
    <property type="entry name" value="Trimeric LpxA-like enzymes"/>
    <property type="match status" value="1"/>
</dbReference>
<evidence type="ECO:0000256" key="3">
    <source>
        <dbReference type="ARBA" id="ARBA00023315"/>
    </source>
</evidence>
<dbReference type="CDD" id="cd04647">
    <property type="entry name" value="LbH_MAT_like"/>
    <property type="match status" value="1"/>
</dbReference>
<name>A0ABQ1Q2N1_9BACI</name>
<evidence type="ECO:0000313" key="5">
    <source>
        <dbReference type="Proteomes" id="UP000642571"/>
    </source>
</evidence>
<reference evidence="5" key="1">
    <citation type="journal article" date="2019" name="Int. J. Syst. Evol. Microbiol.">
        <title>The Global Catalogue of Microorganisms (GCM) 10K type strain sequencing project: providing services to taxonomists for standard genome sequencing and annotation.</title>
        <authorList>
            <consortium name="The Broad Institute Genomics Platform"/>
            <consortium name="The Broad Institute Genome Sequencing Center for Infectious Disease"/>
            <person name="Wu L."/>
            <person name="Ma J."/>
        </authorList>
    </citation>
    <scope>NUCLEOTIDE SEQUENCE [LARGE SCALE GENOMIC DNA]</scope>
    <source>
        <strain evidence="5">CGMCC 1.15353</strain>
    </source>
</reference>
<dbReference type="Proteomes" id="UP000642571">
    <property type="component" value="Unassembled WGS sequence"/>
</dbReference>
<dbReference type="Gene3D" id="2.160.10.10">
    <property type="entry name" value="Hexapeptide repeat proteins"/>
    <property type="match status" value="1"/>
</dbReference>
<dbReference type="EMBL" id="BMIN01000006">
    <property type="protein sequence ID" value="GGD10937.1"/>
    <property type="molecule type" value="Genomic_DNA"/>
</dbReference>
<evidence type="ECO:0000256" key="2">
    <source>
        <dbReference type="ARBA" id="ARBA00022737"/>
    </source>
</evidence>
<dbReference type="InterPro" id="IPR050179">
    <property type="entry name" value="Trans_hexapeptide_repeat"/>
</dbReference>
<proteinExistence type="predicted"/>
<dbReference type="InterPro" id="IPR011004">
    <property type="entry name" value="Trimer_LpxA-like_sf"/>
</dbReference>
<dbReference type="InterPro" id="IPR018357">
    <property type="entry name" value="Hexapep_transf_CS"/>
</dbReference>
<comment type="caution">
    <text evidence="4">The sequence shown here is derived from an EMBL/GenBank/DDBJ whole genome shotgun (WGS) entry which is preliminary data.</text>
</comment>
<evidence type="ECO:0000313" key="4">
    <source>
        <dbReference type="EMBL" id="GGD10937.1"/>
    </source>
</evidence>
<evidence type="ECO:0000256" key="1">
    <source>
        <dbReference type="ARBA" id="ARBA00022679"/>
    </source>
</evidence>
<sequence length="187" mass="20128">MSFYSKIELEELGLKEFGENVQISKKASIYNAENISIGSNVRIDDFCLLSGSGGSISLGSYIHVAAYSAIYGGGGVVLKDFSGLASRCVIYSTSDDYSGACLTNPTVPDKYLNIQRGIVILNKHVLIGTNSTIFPGVEIGEGSAVGAHSLVTKKLEEWGIYFGSPARKLKNRKKDLLEMENALYQGS</sequence>
<keyword evidence="5" id="KW-1185">Reference proteome</keyword>
<keyword evidence="1" id="KW-0808">Transferase</keyword>
<dbReference type="PROSITE" id="PS00101">
    <property type="entry name" value="HEXAPEP_TRANSFERASES"/>
    <property type="match status" value="1"/>
</dbReference>
<keyword evidence="2" id="KW-0677">Repeat</keyword>